<reference evidence="2" key="1">
    <citation type="submission" date="2023-10" db="EMBL/GenBank/DDBJ databases">
        <authorList>
            <person name="Chen Y."/>
            <person name="Shah S."/>
            <person name="Dougan E. K."/>
            <person name="Thang M."/>
            <person name="Chan C."/>
        </authorList>
    </citation>
    <scope>NUCLEOTIDE SEQUENCE [LARGE SCALE GENOMIC DNA]</scope>
</reference>
<dbReference type="EMBL" id="CAUYUJ010018900">
    <property type="protein sequence ID" value="CAK0887146.1"/>
    <property type="molecule type" value="Genomic_DNA"/>
</dbReference>
<accession>A0ABN9WNQ0</accession>
<proteinExistence type="predicted"/>
<organism evidence="2 3">
    <name type="scientific">Prorocentrum cordatum</name>
    <dbReference type="NCBI Taxonomy" id="2364126"/>
    <lineage>
        <taxon>Eukaryota</taxon>
        <taxon>Sar</taxon>
        <taxon>Alveolata</taxon>
        <taxon>Dinophyceae</taxon>
        <taxon>Prorocentrales</taxon>
        <taxon>Prorocentraceae</taxon>
        <taxon>Prorocentrum</taxon>
    </lineage>
</organism>
<evidence type="ECO:0000313" key="3">
    <source>
        <dbReference type="Proteomes" id="UP001189429"/>
    </source>
</evidence>
<name>A0ABN9WNQ0_9DINO</name>
<evidence type="ECO:0000313" key="2">
    <source>
        <dbReference type="EMBL" id="CAK0887146.1"/>
    </source>
</evidence>
<dbReference type="Proteomes" id="UP001189429">
    <property type="component" value="Unassembled WGS sequence"/>
</dbReference>
<feature type="compositionally biased region" description="Polar residues" evidence="1">
    <location>
        <begin position="8"/>
        <end position="21"/>
    </location>
</feature>
<feature type="region of interest" description="Disordered" evidence="1">
    <location>
        <begin position="1"/>
        <end position="21"/>
    </location>
</feature>
<sequence length="99" mass="10969">MPNPNRLGPSSIQRSLGTRPTGTMRFTTRFILMSAALRGNNTVFAWESSSVPLSLRFCRGQFRSTATVSPGTSIRTIFMASFQQSLSERMLSRAHQARG</sequence>
<keyword evidence="3" id="KW-1185">Reference proteome</keyword>
<gene>
    <name evidence="2" type="ORF">PCOR1329_LOCUS68286</name>
</gene>
<protein>
    <submittedName>
        <fullName evidence="2">Uncharacterized protein</fullName>
    </submittedName>
</protein>
<comment type="caution">
    <text evidence="2">The sequence shown here is derived from an EMBL/GenBank/DDBJ whole genome shotgun (WGS) entry which is preliminary data.</text>
</comment>
<evidence type="ECO:0000256" key="1">
    <source>
        <dbReference type="SAM" id="MobiDB-lite"/>
    </source>
</evidence>